<dbReference type="InterPro" id="IPR029058">
    <property type="entry name" value="AB_hydrolase_fold"/>
</dbReference>
<keyword evidence="3" id="KW-1185">Reference proteome</keyword>
<reference evidence="2 3" key="1">
    <citation type="submission" date="2020-05" db="EMBL/GenBank/DDBJ databases">
        <title>Identification and distribution of gene clusters putatively required for synthesis of sphingolipid metabolism inhibitors in phylogenetically diverse species of the filamentous fungus Fusarium.</title>
        <authorList>
            <person name="Kim H.-S."/>
            <person name="Busman M."/>
            <person name="Brown D.W."/>
            <person name="Divon H."/>
            <person name="Uhlig S."/>
            <person name="Proctor R.H."/>
        </authorList>
    </citation>
    <scope>NUCLEOTIDE SEQUENCE [LARGE SCALE GENOMIC DNA]</scope>
    <source>
        <strain evidence="2 3">NRRL 66235</strain>
    </source>
</reference>
<dbReference type="OrthoDB" id="2498029at2759"/>
<dbReference type="PANTHER" id="PTHR22946:SF9">
    <property type="entry name" value="POLYKETIDE TRANSFERASE AF380"/>
    <property type="match status" value="1"/>
</dbReference>
<dbReference type="AlphaFoldDB" id="A0A8H5YQ00"/>
<gene>
    <name evidence="2" type="ORF">FMUND_6205</name>
</gene>
<protein>
    <recommendedName>
        <fullName evidence="4">Polyketide transferase</fullName>
    </recommendedName>
</protein>
<proteinExistence type="predicted"/>
<name>A0A8H5YQ00_9HYPO</name>
<dbReference type="InterPro" id="IPR050261">
    <property type="entry name" value="FrsA_esterase"/>
</dbReference>
<dbReference type="Gene3D" id="3.40.50.1820">
    <property type="entry name" value="alpha/beta hydrolase"/>
    <property type="match status" value="1"/>
</dbReference>
<comment type="caution">
    <text evidence="2">The sequence shown here is derived from an EMBL/GenBank/DDBJ whole genome shotgun (WGS) entry which is preliminary data.</text>
</comment>
<dbReference type="SUPFAM" id="SSF53474">
    <property type="entry name" value="alpha/beta-Hydrolases"/>
    <property type="match status" value="1"/>
</dbReference>
<dbReference type="GO" id="GO:0016788">
    <property type="term" value="F:hydrolase activity, acting on ester bonds"/>
    <property type="evidence" value="ECO:0007669"/>
    <property type="project" value="UniProtKB-ARBA"/>
</dbReference>
<evidence type="ECO:0000313" key="2">
    <source>
        <dbReference type="EMBL" id="KAF5716678.1"/>
    </source>
</evidence>
<keyword evidence="1" id="KW-0378">Hydrolase</keyword>
<accession>A0A8H5YQ00</accession>
<dbReference type="Proteomes" id="UP000544331">
    <property type="component" value="Unassembled WGS sequence"/>
</dbReference>
<sequence length="174" mass="19302">MDLDAFAKHFTSRLKMACVVYGNRGLGDSDTGPGQPRQEIVPDLQVADISDAITFAQSRSEVDPERIGAWGKALGSKSAWKNEVTLKSLELFRAHDPSAWIHRISLTPLLMTVAENDVLTPTDLALEAYSRAREPKQLSILPGGHFDAYTGNNFERNVARQIKFLKEYLGVDDN</sequence>
<dbReference type="EMBL" id="JAAOAN010000200">
    <property type="protein sequence ID" value="KAF5716678.1"/>
    <property type="molecule type" value="Genomic_DNA"/>
</dbReference>
<evidence type="ECO:0000256" key="1">
    <source>
        <dbReference type="ARBA" id="ARBA00022801"/>
    </source>
</evidence>
<dbReference type="PANTHER" id="PTHR22946">
    <property type="entry name" value="DIENELACTONE HYDROLASE DOMAIN-CONTAINING PROTEIN-RELATED"/>
    <property type="match status" value="1"/>
</dbReference>
<organism evidence="2 3">
    <name type="scientific">Fusarium mundagurra</name>
    <dbReference type="NCBI Taxonomy" id="1567541"/>
    <lineage>
        <taxon>Eukaryota</taxon>
        <taxon>Fungi</taxon>
        <taxon>Dikarya</taxon>
        <taxon>Ascomycota</taxon>
        <taxon>Pezizomycotina</taxon>
        <taxon>Sordariomycetes</taxon>
        <taxon>Hypocreomycetidae</taxon>
        <taxon>Hypocreales</taxon>
        <taxon>Nectriaceae</taxon>
        <taxon>Fusarium</taxon>
        <taxon>Fusarium fujikuroi species complex</taxon>
    </lineage>
</organism>
<evidence type="ECO:0000313" key="3">
    <source>
        <dbReference type="Proteomes" id="UP000544331"/>
    </source>
</evidence>
<evidence type="ECO:0008006" key="4">
    <source>
        <dbReference type="Google" id="ProtNLM"/>
    </source>
</evidence>